<sequence length="192" mass="22312">MSSFKDYHRWASGIYVIKFNDHDHKGCTTANRNPYLTVALNPKEYQIRKLKACCEAGGQQLINFNEHLPCGSSVVFICKDSQKFINRDSARVRETMHNYLAELSRSKGFHQQYPDELVAYCFSILIAGSEEPQARMIKDIATYLIPVFSDCKKLKKVIFSQQSELLIRKHSNRSYRRDIHLLPCKDFLEAER</sequence>
<organism evidence="1">
    <name type="scientific">Sesamum radiatum</name>
    <name type="common">Black benniseed</name>
    <dbReference type="NCBI Taxonomy" id="300843"/>
    <lineage>
        <taxon>Eukaryota</taxon>
        <taxon>Viridiplantae</taxon>
        <taxon>Streptophyta</taxon>
        <taxon>Embryophyta</taxon>
        <taxon>Tracheophyta</taxon>
        <taxon>Spermatophyta</taxon>
        <taxon>Magnoliopsida</taxon>
        <taxon>eudicotyledons</taxon>
        <taxon>Gunneridae</taxon>
        <taxon>Pentapetalae</taxon>
        <taxon>asterids</taxon>
        <taxon>lamiids</taxon>
        <taxon>Lamiales</taxon>
        <taxon>Pedaliaceae</taxon>
        <taxon>Sesamum</taxon>
    </lineage>
</organism>
<name>A0AAW2S0Z4_SESRA</name>
<reference evidence="1" key="2">
    <citation type="journal article" date="2024" name="Plant">
        <title>Genomic evolution and insights into agronomic trait innovations of Sesamum species.</title>
        <authorList>
            <person name="Miao H."/>
            <person name="Wang L."/>
            <person name="Qu L."/>
            <person name="Liu H."/>
            <person name="Sun Y."/>
            <person name="Le M."/>
            <person name="Wang Q."/>
            <person name="Wei S."/>
            <person name="Zheng Y."/>
            <person name="Lin W."/>
            <person name="Duan Y."/>
            <person name="Cao H."/>
            <person name="Xiong S."/>
            <person name="Wang X."/>
            <person name="Wei L."/>
            <person name="Li C."/>
            <person name="Ma Q."/>
            <person name="Ju M."/>
            <person name="Zhao R."/>
            <person name="Li G."/>
            <person name="Mu C."/>
            <person name="Tian Q."/>
            <person name="Mei H."/>
            <person name="Zhang T."/>
            <person name="Gao T."/>
            <person name="Zhang H."/>
        </authorList>
    </citation>
    <scope>NUCLEOTIDE SEQUENCE</scope>
    <source>
        <strain evidence="1">G02</strain>
    </source>
</reference>
<dbReference type="AlphaFoldDB" id="A0AAW2S0Z4"/>
<accession>A0AAW2S0Z4</accession>
<gene>
    <name evidence="1" type="ORF">Sradi_2936400</name>
</gene>
<dbReference type="EMBL" id="JACGWJ010000012">
    <property type="protein sequence ID" value="KAL0385421.1"/>
    <property type="molecule type" value="Genomic_DNA"/>
</dbReference>
<proteinExistence type="predicted"/>
<reference evidence="1" key="1">
    <citation type="submission" date="2020-06" db="EMBL/GenBank/DDBJ databases">
        <authorList>
            <person name="Li T."/>
            <person name="Hu X."/>
            <person name="Zhang T."/>
            <person name="Song X."/>
            <person name="Zhang H."/>
            <person name="Dai N."/>
            <person name="Sheng W."/>
            <person name="Hou X."/>
            <person name="Wei L."/>
        </authorList>
    </citation>
    <scope>NUCLEOTIDE SEQUENCE</scope>
    <source>
        <strain evidence="1">G02</strain>
        <tissue evidence="1">Leaf</tissue>
    </source>
</reference>
<evidence type="ECO:0000313" key="1">
    <source>
        <dbReference type="EMBL" id="KAL0385421.1"/>
    </source>
</evidence>
<protein>
    <submittedName>
        <fullName evidence="1">Uncharacterized protein</fullName>
    </submittedName>
</protein>
<comment type="caution">
    <text evidence="1">The sequence shown here is derived from an EMBL/GenBank/DDBJ whole genome shotgun (WGS) entry which is preliminary data.</text>
</comment>